<dbReference type="PANTHER" id="PTHR33802:SF1">
    <property type="entry name" value="XK-RELATED PROTEIN"/>
    <property type="match status" value="1"/>
</dbReference>
<evidence type="ECO:0000256" key="3">
    <source>
        <dbReference type="ARBA" id="ARBA00022692"/>
    </source>
</evidence>
<reference evidence="7 8" key="1">
    <citation type="journal article" date="2019" name="Int. J. Syst. Evol. Microbiol.">
        <title>The Global Catalogue of Microorganisms (GCM) 10K type strain sequencing project: providing services to taxonomists for standard genome sequencing and annotation.</title>
        <authorList>
            <consortium name="The Broad Institute Genomics Platform"/>
            <consortium name="The Broad Institute Genome Sequencing Center for Infectious Disease"/>
            <person name="Wu L."/>
            <person name="Ma J."/>
        </authorList>
    </citation>
    <scope>NUCLEOTIDE SEQUENCE [LARGE SCALE GENOMIC DNA]</scope>
    <source>
        <strain evidence="7 8">JCM 15628</strain>
    </source>
</reference>
<keyword evidence="3 6" id="KW-0812">Transmembrane</keyword>
<feature type="transmembrane region" description="Helical" evidence="6">
    <location>
        <begin position="192"/>
        <end position="210"/>
    </location>
</feature>
<evidence type="ECO:0000256" key="1">
    <source>
        <dbReference type="ARBA" id="ARBA00004141"/>
    </source>
</evidence>
<feature type="transmembrane region" description="Helical" evidence="6">
    <location>
        <begin position="120"/>
        <end position="140"/>
    </location>
</feature>
<protein>
    <submittedName>
        <fullName evidence="7">Tryptophan-rich sensory protein</fullName>
    </submittedName>
</protein>
<feature type="transmembrane region" description="Helical" evidence="6">
    <location>
        <begin position="160"/>
        <end position="180"/>
    </location>
</feature>
<dbReference type="InterPro" id="IPR004307">
    <property type="entry name" value="TspO_MBR"/>
</dbReference>
<name>A0ABN2SUI2_9MICO</name>
<evidence type="ECO:0000256" key="4">
    <source>
        <dbReference type="ARBA" id="ARBA00022989"/>
    </source>
</evidence>
<evidence type="ECO:0000256" key="5">
    <source>
        <dbReference type="ARBA" id="ARBA00023136"/>
    </source>
</evidence>
<comment type="caution">
    <text evidence="7">The sequence shown here is derived from an EMBL/GenBank/DDBJ whole genome shotgun (WGS) entry which is preliminary data.</text>
</comment>
<feature type="transmembrane region" description="Helical" evidence="6">
    <location>
        <begin position="242"/>
        <end position="259"/>
    </location>
</feature>
<feature type="transmembrane region" description="Helical" evidence="6">
    <location>
        <begin position="95"/>
        <end position="114"/>
    </location>
</feature>
<comment type="subcellular location">
    <subcellularLocation>
        <location evidence="1">Membrane</location>
        <topology evidence="1">Multi-pass membrane protein</topology>
    </subcellularLocation>
</comment>
<accession>A0ABN2SUI2</accession>
<dbReference type="Proteomes" id="UP001500013">
    <property type="component" value="Unassembled WGS sequence"/>
</dbReference>
<keyword evidence="8" id="KW-1185">Reference proteome</keyword>
<dbReference type="Gene3D" id="1.20.1260.100">
    <property type="entry name" value="TspO/MBR protein"/>
    <property type="match status" value="1"/>
</dbReference>
<keyword evidence="4 6" id="KW-1133">Transmembrane helix</keyword>
<dbReference type="EMBL" id="BAAAPU010000011">
    <property type="protein sequence ID" value="GAA1992640.1"/>
    <property type="molecule type" value="Genomic_DNA"/>
</dbReference>
<sequence>MTATAARPTSPLSTADQTRRFAVVGAEIFCVVGTLFGIGVLGTRVEESSGGALAATATLVAPAGPAFSIWTPIYLGLLGYAVWQLAPANAVRERVRSTGWLAAASMVLNALWLLVTQQGWIWVSVVVIVALALTLGLLVLRLTREAPRSTWERVLLDGTFGLYLGWVAVATCANVTAALVDSGVDLGATGNQVAAVVVVAVAAGLGVVLARRLGGRWAVAAAMAWGLAWIAVGRLGDEPRSPATGIAAVVAALVVLAAAQRWHRTQDLGGR</sequence>
<evidence type="ECO:0000313" key="7">
    <source>
        <dbReference type="EMBL" id="GAA1992640.1"/>
    </source>
</evidence>
<dbReference type="InterPro" id="IPR038330">
    <property type="entry name" value="TspO/MBR-related_sf"/>
</dbReference>
<organism evidence="7 8">
    <name type="scientific">Terrabacter lapilli</name>
    <dbReference type="NCBI Taxonomy" id="436231"/>
    <lineage>
        <taxon>Bacteria</taxon>
        <taxon>Bacillati</taxon>
        <taxon>Actinomycetota</taxon>
        <taxon>Actinomycetes</taxon>
        <taxon>Micrococcales</taxon>
        <taxon>Intrasporangiaceae</taxon>
        <taxon>Terrabacter</taxon>
    </lineage>
</organism>
<proteinExistence type="inferred from homology"/>
<dbReference type="Pfam" id="PF03073">
    <property type="entry name" value="TspO_MBR"/>
    <property type="match status" value="1"/>
</dbReference>
<evidence type="ECO:0000256" key="6">
    <source>
        <dbReference type="SAM" id="Phobius"/>
    </source>
</evidence>
<feature type="transmembrane region" description="Helical" evidence="6">
    <location>
        <begin position="21"/>
        <end position="43"/>
    </location>
</feature>
<dbReference type="PANTHER" id="PTHR33802">
    <property type="entry name" value="SI:CH211-161H7.5-RELATED"/>
    <property type="match status" value="1"/>
</dbReference>
<evidence type="ECO:0000256" key="2">
    <source>
        <dbReference type="ARBA" id="ARBA00007524"/>
    </source>
</evidence>
<keyword evidence="5 6" id="KW-0472">Membrane</keyword>
<evidence type="ECO:0000313" key="8">
    <source>
        <dbReference type="Proteomes" id="UP001500013"/>
    </source>
</evidence>
<gene>
    <name evidence="7" type="ORF">GCM10009817_38510</name>
</gene>
<comment type="similarity">
    <text evidence="2">Belongs to the TspO/BZRP family.</text>
</comment>
<feature type="transmembrane region" description="Helical" evidence="6">
    <location>
        <begin position="217"/>
        <end position="236"/>
    </location>
</feature>
<feature type="transmembrane region" description="Helical" evidence="6">
    <location>
        <begin position="63"/>
        <end position="83"/>
    </location>
</feature>